<protein>
    <submittedName>
        <fullName evidence="2">Uncharacterized protein</fullName>
    </submittedName>
</protein>
<gene>
    <name evidence="2" type="ORF">CITCOLO1_LOCUS11517</name>
</gene>
<proteinExistence type="predicted"/>
<reference evidence="2 3" key="1">
    <citation type="submission" date="2024-03" db="EMBL/GenBank/DDBJ databases">
        <authorList>
            <person name="Gkanogiannis A."/>
            <person name="Becerra Lopez-Lavalle L."/>
        </authorList>
    </citation>
    <scope>NUCLEOTIDE SEQUENCE [LARGE SCALE GENOMIC DNA]</scope>
</reference>
<organism evidence="2 3">
    <name type="scientific">Citrullus colocynthis</name>
    <name type="common">colocynth</name>
    <dbReference type="NCBI Taxonomy" id="252529"/>
    <lineage>
        <taxon>Eukaryota</taxon>
        <taxon>Viridiplantae</taxon>
        <taxon>Streptophyta</taxon>
        <taxon>Embryophyta</taxon>
        <taxon>Tracheophyta</taxon>
        <taxon>Spermatophyta</taxon>
        <taxon>Magnoliopsida</taxon>
        <taxon>eudicotyledons</taxon>
        <taxon>Gunneridae</taxon>
        <taxon>Pentapetalae</taxon>
        <taxon>rosids</taxon>
        <taxon>fabids</taxon>
        <taxon>Cucurbitales</taxon>
        <taxon>Cucurbitaceae</taxon>
        <taxon>Benincaseae</taxon>
        <taxon>Citrullus</taxon>
    </lineage>
</organism>
<evidence type="ECO:0000313" key="3">
    <source>
        <dbReference type="Proteomes" id="UP001642487"/>
    </source>
</evidence>
<keyword evidence="3" id="KW-1185">Reference proteome</keyword>
<dbReference type="Proteomes" id="UP001642487">
    <property type="component" value="Chromosome 4"/>
</dbReference>
<sequence>MSEFPSPVMTPTTTTVSVPVRQQPQAARRSSKSFARRRFSDSCTTGFTAAALANRSATYDCRRFDSDPPEPSQQRFSPFQRVLALTRTPVIVLDWFEGID</sequence>
<dbReference type="EMBL" id="OZ021738">
    <property type="protein sequence ID" value="CAK9319509.1"/>
    <property type="molecule type" value="Genomic_DNA"/>
</dbReference>
<evidence type="ECO:0000313" key="2">
    <source>
        <dbReference type="EMBL" id="CAK9319509.1"/>
    </source>
</evidence>
<name>A0ABP0YGJ5_9ROSI</name>
<feature type="region of interest" description="Disordered" evidence="1">
    <location>
        <begin position="1"/>
        <end position="34"/>
    </location>
</feature>
<accession>A0ABP0YGJ5</accession>
<feature type="compositionally biased region" description="Low complexity" evidence="1">
    <location>
        <begin position="1"/>
        <end position="20"/>
    </location>
</feature>
<evidence type="ECO:0000256" key="1">
    <source>
        <dbReference type="SAM" id="MobiDB-lite"/>
    </source>
</evidence>